<keyword evidence="2" id="KW-0274">FAD</keyword>
<keyword evidence="1" id="KW-0285">Flavoprotein</keyword>
<dbReference type="Gene3D" id="3.30.465.10">
    <property type="match status" value="1"/>
</dbReference>
<dbReference type="InterPro" id="IPR016169">
    <property type="entry name" value="FAD-bd_PCMH_sub2"/>
</dbReference>
<dbReference type="InterPro" id="IPR005107">
    <property type="entry name" value="CO_DH_flav_C"/>
</dbReference>
<evidence type="ECO:0000259" key="4">
    <source>
        <dbReference type="PROSITE" id="PS51387"/>
    </source>
</evidence>
<evidence type="ECO:0000313" key="5">
    <source>
        <dbReference type="EMBL" id="SIR72806.1"/>
    </source>
</evidence>
<evidence type="ECO:0000256" key="1">
    <source>
        <dbReference type="ARBA" id="ARBA00022630"/>
    </source>
</evidence>
<dbReference type="PROSITE" id="PS51387">
    <property type="entry name" value="FAD_PCMH"/>
    <property type="match status" value="1"/>
</dbReference>
<dbReference type="PANTHER" id="PTHR42659">
    <property type="entry name" value="XANTHINE DEHYDROGENASE SUBUNIT C-RELATED"/>
    <property type="match status" value="1"/>
</dbReference>
<name>A0A1N7DA99_9EURY</name>
<dbReference type="EMBL" id="FTNR01000002">
    <property type="protein sequence ID" value="SIR72806.1"/>
    <property type="molecule type" value="Genomic_DNA"/>
</dbReference>
<dbReference type="STRING" id="308853.SAMN05421752_102110"/>
<dbReference type="SUPFAM" id="SSF56176">
    <property type="entry name" value="FAD-binding/transporter-associated domain-like"/>
    <property type="match status" value="1"/>
</dbReference>
<dbReference type="InterPro" id="IPR051312">
    <property type="entry name" value="Diverse_Substr_Oxidored"/>
</dbReference>
<dbReference type="InterPro" id="IPR016166">
    <property type="entry name" value="FAD-bd_PCMH"/>
</dbReference>
<dbReference type="GO" id="GO:0016491">
    <property type="term" value="F:oxidoreductase activity"/>
    <property type="evidence" value="ECO:0007669"/>
    <property type="project" value="UniProtKB-KW"/>
</dbReference>
<evidence type="ECO:0000256" key="3">
    <source>
        <dbReference type="ARBA" id="ARBA00023002"/>
    </source>
</evidence>
<dbReference type="OrthoDB" id="19205at2157"/>
<evidence type="ECO:0000256" key="2">
    <source>
        <dbReference type="ARBA" id="ARBA00022827"/>
    </source>
</evidence>
<dbReference type="SUPFAM" id="SSF55447">
    <property type="entry name" value="CO dehydrogenase flavoprotein C-terminal domain-like"/>
    <property type="match status" value="1"/>
</dbReference>
<gene>
    <name evidence="5" type="ORF">SAMN05421752_102110</name>
</gene>
<evidence type="ECO:0000313" key="6">
    <source>
        <dbReference type="Proteomes" id="UP000185936"/>
    </source>
</evidence>
<accession>A0A1N7DA99</accession>
<dbReference type="InterPro" id="IPR002346">
    <property type="entry name" value="Mopterin_DH_FAD-bd"/>
</dbReference>
<feature type="domain" description="FAD-binding PCMH-type" evidence="4">
    <location>
        <begin position="1"/>
        <end position="176"/>
    </location>
</feature>
<dbReference type="Pfam" id="PF03450">
    <property type="entry name" value="CO_deh_flav_C"/>
    <property type="match status" value="1"/>
</dbReference>
<organism evidence="5 6">
    <name type="scientific">Natronorubrum thiooxidans</name>
    <dbReference type="NCBI Taxonomy" id="308853"/>
    <lineage>
        <taxon>Archaea</taxon>
        <taxon>Methanobacteriati</taxon>
        <taxon>Methanobacteriota</taxon>
        <taxon>Stenosarchaea group</taxon>
        <taxon>Halobacteria</taxon>
        <taxon>Halobacteriales</taxon>
        <taxon>Natrialbaceae</taxon>
        <taxon>Natronorubrum</taxon>
    </lineage>
</organism>
<dbReference type="AlphaFoldDB" id="A0A1N7DA99"/>
<protein>
    <submittedName>
        <fullName evidence="5">Carbon-monoxide dehydrogenase medium subunit</fullName>
    </submittedName>
</protein>
<reference evidence="6" key="1">
    <citation type="submission" date="2017-01" db="EMBL/GenBank/DDBJ databases">
        <authorList>
            <person name="Varghese N."/>
            <person name="Submissions S."/>
        </authorList>
    </citation>
    <scope>NUCLEOTIDE SEQUENCE [LARGE SCALE GENOMIC DNA]</scope>
    <source>
        <strain evidence="6">type strain: HArc-</strain>
    </source>
</reference>
<dbReference type="PANTHER" id="PTHR42659:SF2">
    <property type="entry name" value="XANTHINE DEHYDROGENASE SUBUNIT C-RELATED"/>
    <property type="match status" value="1"/>
</dbReference>
<dbReference type="InterPro" id="IPR036318">
    <property type="entry name" value="FAD-bd_PCMH-like_sf"/>
</dbReference>
<dbReference type="SMART" id="SM01092">
    <property type="entry name" value="CO_deh_flav_C"/>
    <property type="match status" value="1"/>
</dbReference>
<keyword evidence="3" id="KW-0560">Oxidoreductase</keyword>
<dbReference type="Proteomes" id="UP000185936">
    <property type="component" value="Unassembled WGS sequence"/>
</dbReference>
<keyword evidence="6" id="KW-1185">Reference proteome</keyword>
<dbReference type="Gene3D" id="3.30.390.50">
    <property type="entry name" value="CO dehydrogenase flavoprotein, C-terminal domain"/>
    <property type="match status" value="1"/>
</dbReference>
<sequence length="288" mass="30261">MYANDFEYYRAESVDEAVDLLGDHEGAELLAGSHGLLPRMRTGEEAPPALVDMNAVDGLSSIEHIDGDLSVGALVTHAELAESELVREHAPALADAAGEVGDIQVRNGGTIGGNLAHGDARTDHPAAVLALGGSLDVTGPDGDRSIDAADLFTGHFETAVGEQEVVTALRVPLEDDASSTYHKHRNPLSGYPLIGVGAWAQTDGETIERVRVAATGNLAHPKRLAAVEDALEGESLEADTITAAAEQATSLGDDEFRPDVQASPTYCRHLLSVYTERALRDVLGVDGE</sequence>
<proteinExistence type="predicted"/>
<dbReference type="InterPro" id="IPR016167">
    <property type="entry name" value="FAD-bd_PCMH_sub1"/>
</dbReference>
<dbReference type="Gene3D" id="3.30.43.10">
    <property type="entry name" value="Uridine Diphospho-n-acetylenolpyruvylglucosamine Reductase, domain 2"/>
    <property type="match status" value="1"/>
</dbReference>
<dbReference type="RefSeq" id="WP_076607817.1">
    <property type="nucleotide sequence ID" value="NZ_FTNR01000002.1"/>
</dbReference>
<dbReference type="GO" id="GO:0071949">
    <property type="term" value="F:FAD binding"/>
    <property type="evidence" value="ECO:0007669"/>
    <property type="project" value="InterPro"/>
</dbReference>
<dbReference type="InterPro" id="IPR036683">
    <property type="entry name" value="CO_DH_flav_C_dom_sf"/>
</dbReference>
<dbReference type="Pfam" id="PF00941">
    <property type="entry name" value="FAD_binding_5"/>
    <property type="match status" value="1"/>
</dbReference>